<dbReference type="KEGG" id="nabu:FZC36_00365"/>
<dbReference type="Proteomes" id="UP000324924">
    <property type="component" value="Chromosome"/>
</dbReference>
<dbReference type="GO" id="GO:0005886">
    <property type="term" value="C:plasma membrane"/>
    <property type="evidence" value="ECO:0007669"/>
    <property type="project" value="TreeGrafter"/>
</dbReference>
<evidence type="ECO:0000256" key="1">
    <source>
        <dbReference type="SAM" id="Phobius"/>
    </source>
</evidence>
<feature type="transmembrane region" description="Helical" evidence="1">
    <location>
        <begin position="960"/>
        <end position="981"/>
    </location>
</feature>
<proteinExistence type="predicted"/>
<reference evidence="2 3" key="1">
    <citation type="submission" date="2019-08" db="EMBL/GenBank/DDBJ databases">
        <title>Highly reduced genomes of protist endosymbionts show evolutionary convergence.</title>
        <authorList>
            <person name="George E."/>
            <person name="Husnik F."/>
            <person name="Tashyreva D."/>
            <person name="Prokopchuk G."/>
            <person name="Horak A."/>
            <person name="Kwong W.K."/>
            <person name="Lukes J."/>
            <person name="Keeling P.J."/>
        </authorList>
    </citation>
    <scope>NUCLEOTIDE SEQUENCE [LARGE SCALE GENOMIC DNA]</scope>
    <source>
        <strain evidence="2">1604HC</strain>
    </source>
</reference>
<organism evidence="2 3">
    <name type="scientific">Candidatus Nesciobacter abundans</name>
    <dbReference type="NCBI Taxonomy" id="2601668"/>
    <lineage>
        <taxon>Bacteria</taxon>
        <taxon>Pseudomonadati</taxon>
        <taxon>Pseudomonadota</taxon>
        <taxon>Alphaproteobacteria</taxon>
        <taxon>Holosporales</taxon>
        <taxon>Holosporaceae</taxon>
        <taxon>Candidatus Nesciobacter</taxon>
    </lineage>
</organism>
<dbReference type="OrthoDB" id="9807350at2"/>
<dbReference type="Pfam" id="PF00873">
    <property type="entry name" value="ACR_tran"/>
    <property type="match status" value="1"/>
</dbReference>
<dbReference type="InterPro" id="IPR001036">
    <property type="entry name" value="Acrflvin-R"/>
</dbReference>
<name>A0A5C0UJB4_9PROT</name>
<dbReference type="PANTHER" id="PTHR32063:SF28">
    <property type="entry name" value="BLR2861 PROTEIN"/>
    <property type="match status" value="1"/>
</dbReference>
<protein>
    <submittedName>
        <fullName evidence="2">Efflux RND transporter permease subunit</fullName>
    </submittedName>
</protein>
<dbReference type="Gene3D" id="3.30.70.1430">
    <property type="entry name" value="Multidrug efflux transporter AcrB pore domain"/>
    <property type="match status" value="2"/>
</dbReference>
<dbReference type="PRINTS" id="PR00702">
    <property type="entry name" value="ACRIFLAVINRP"/>
</dbReference>
<evidence type="ECO:0000313" key="2">
    <source>
        <dbReference type="EMBL" id="QEK38894.1"/>
    </source>
</evidence>
<feature type="transmembrane region" description="Helical" evidence="1">
    <location>
        <begin position="436"/>
        <end position="456"/>
    </location>
</feature>
<dbReference type="InterPro" id="IPR027463">
    <property type="entry name" value="AcrB_DN_DC_subdom"/>
</dbReference>
<feature type="transmembrane region" description="Helical" evidence="1">
    <location>
        <begin position="916"/>
        <end position="940"/>
    </location>
</feature>
<dbReference type="AlphaFoldDB" id="A0A5C0UJB4"/>
<keyword evidence="1" id="KW-0812">Transmembrane</keyword>
<dbReference type="SUPFAM" id="SSF82866">
    <property type="entry name" value="Multidrug efflux transporter AcrB transmembrane domain"/>
    <property type="match status" value="2"/>
</dbReference>
<dbReference type="GO" id="GO:0042910">
    <property type="term" value="F:xenobiotic transmembrane transporter activity"/>
    <property type="evidence" value="ECO:0007669"/>
    <property type="project" value="TreeGrafter"/>
</dbReference>
<gene>
    <name evidence="2" type="ORF">FZC36_00365</name>
</gene>
<feature type="transmembrane region" description="Helical" evidence="1">
    <location>
        <begin position="863"/>
        <end position="882"/>
    </location>
</feature>
<keyword evidence="1" id="KW-0472">Membrane</keyword>
<feature type="transmembrane region" description="Helical" evidence="1">
    <location>
        <begin position="889"/>
        <end position="910"/>
    </location>
</feature>
<evidence type="ECO:0000313" key="3">
    <source>
        <dbReference type="Proteomes" id="UP000324924"/>
    </source>
</evidence>
<dbReference type="Gene3D" id="3.30.70.1320">
    <property type="entry name" value="Multidrug efflux transporter AcrB pore domain like"/>
    <property type="match status" value="1"/>
</dbReference>
<feature type="transmembrane region" description="Helical" evidence="1">
    <location>
        <begin position="366"/>
        <end position="386"/>
    </location>
</feature>
<sequence length="1032" mass="114330">MKLNLSKFFISRPVLSWVINILIALSGYIGLRNSVLRENPQVDFPVIEVRMEYPGANPKVVESQIANPMEEEFASLEGLKGMSTTISKEGEAKINMTFDSGRSIDSISSDVDSTLRRVRGVFPPNLKDPQVRKSSSNNGSFITLAVFGDKYTSSELSDIAYRHAKNSLESVNGVSSVKVAGMTGEGKTYRIDVWLDPYKLKSFNLTAMDVYYAISKQTYLYPAGNIESNNIRYSVTLANELSTVSEFEEIVIQEKNRNVVKIKEVAKVEMQNADHDVRTRYDGKVCSLVNIDAQSRANQIQIASEIKNRLPDINKALPSGVRIEVALDRSESIKVSVNRVVQSIFEAVILVVIVMILFLKSWKASLIPVITIPICLLSGFTIIYLLGYTINLITLLSMVLAVGLVVDDAIVAIEIIHKRLKKESAKEAAINGMNEIQFSIIAMTLTLVAVYAPIGFSTGIVGSLFKEFSVTLAGMVLVSGLVAIILAPVMSSYLLVNDSGIKAYPVVKFEKYFKKLESGYEKYLSRAVEYRNIVIFFGFLFGLSGLVIGKFFLRSEVMPIQDQGMLSLEIRAPSGANVKYMEYPISKAEEIIKKHPGVRSTFSSFYSGEGKASITILLKSFSDRESAFKISKSLNDAIRKQIPNLSASVSVPSGSIGGKANQLEFSIKSSKSYDELEKFANKVSKIVHSSPAVESVQVSRISPEKTYDIKINRDRALSLGVDLGFLKENIAMIMRGNPPAYRYEREGKRYPVSVWADQKFRSDPEGIKQFYVKTNVSEEDQRSIPKLVSLKDIVVVEETKNRPFILHEDGVRAFNFVLGLKPNNDVIETYNEIKEGIYKIIPQGYVVSPGRDVRTIIEEGNNFLFIIGLSLLFVFFIMAAQFESFAYPAIIMLSVPLALSGAIFTIFLFSGSSFNVYSQIGLITLIGLITKHGILIVEFFKKELEQSKDPVVSVIKASSLRLKPIVMTTFAMVLGAVPLLIPGSFGYEVRSSIGLVIVGGLSIGTLFTIFIVPCLCVLFIDLRNKSTGYKVK</sequence>
<dbReference type="EMBL" id="CP043314">
    <property type="protein sequence ID" value="QEK38894.1"/>
    <property type="molecule type" value="Genomic_DNA"/>
</dbReference>
<dbReference type="SUPFAM" id="SSF82693">
    <property type="entry name" value="Multidrug efflux transporter AcrB pore domain, PN1, PN2, PC1 and PC2 subdomains"/>
    <property type="match status" value="3"/>
</dbReference>
<feature type="transmembrane region" description="Helical" evidence="1">
    <location>
        <begin position="392"/>
        <end position="416"/>
    </location>
</feature>
<keyword evidence="1" id="KW-1133">Transmembrane helix</keyword>
<accession>A0A5C0UJB4</accession>
<feature type="transmembrane region" description="Helical" evidence="1">
    <location>
        <begin position="533"/>
        <end position="553"/>
    </location>
</feature>
<keyword evidence="3" id="KW-1185">Reference proteome</keyword>
<feature type="transmembrane region" description="Helical" evidence="1">
    <location>
        <begin position="993"/>
        <end position="1020"/>
    </location>
</feature>
<dbReference type="PANTHER" id="PTHR32063">
    <property type="match status" value="1"/>
</dbReference>
<dbReference type="SUPFAM" id="SSF82714">
    <property type="entry name" value="Multidrug efflux transporter AcrB TolC docking domain, DN and DC subdomains"/>
    <property type="match status" value="2"/>
</dbReference>
<dbReference type="Gene3D" id="3.30.2090.10">
    <property type="entry name" value="Multidrug efflux transporter AcrB TolC docking domain, DN and DC subdomains"/>
    <property type="match status" value="2"/>
</dbReference>
<feature type="transmembrane region" description="Helical" evidence="1">
    <location>
        <begin position="468"/>
        <end position="496"/>
    </location>
</feature>
<feature type="transmembrane region" description="Helical" evidence="1">
    <location>
        <begin position="340"/>
        <end position="359"/>
    </location>
</feature>
<dbReference type="Gene3D" id="3.30.70.1440">
    <property type="entry name" value="Multidrug efflux transporter AcrB pore domain"/>
    <property type="match status" value="1"/>
</dbReference>
<dbReference type="Gene3D" id="1.20.1640.10">
    <property type="entry name" value="Multidrug efflux transporter AcrB transmembrane domain"/>
    <property type="match status" value="2"/>
</dbReference>